<dbReference type="EMBL" id="MW423738">
    <property type="protein sequence ID" value="QQK88553.1"/>
    <property type="molecule type" value="Genomic_DNA"/>
</dbReference>
<evidence type="ECO:0000313" key="2">
    <source>
        <dbReference type="EMBL" id="QQK88553.1"/>
    </source>
</evidence>
<feature type="compositionally biased region" description="Basic and acidic residues" evidence="1">
    <location>
        <begin position="119"/>
        <end position="133"/>
    </location>
</feature>
<sequence>MVISQFIDVMKQMGLHPRRNSTGDEKWEHVRVYARTGDEPANHRGTYVCIAKFLSGNMYNFKWMVGDREVLTSYCAYPTIFNVYLETKRIIGLTEFNEIHCAAGALAEAKYHSKKEARAKLEARDRETLDPRRAQRRKQNRKAIKRPTRVSCIPEATRMFIETMKEELE</sequence>
<proteinExistence type="predicted"/>
<feature type="compositionally biased region" description="Basic residues" evidence="1">
    <location>
        <begin position="134"/>
        <end position="148"/>
    </location>
</feature>
<reference evidence="2" key="1">
    <citation type="submission" date="2020-12" db="EMBL/GenBank/DDBJ databases">
        <authorList>
            <person name="Hu Z."/>
        </authorList>
    </citation>
    <scope>NUCLEOTIDE SEQUENCE</scope>
</reference>
<protein>
    <submittedName>
        <fullName evidence="2">Uncharacterized protein</fullName>
    </submittedName>
</protein>
<accession>A0A7T7CL83</accession>
<organism evidence="2">
    <name type="scientific">Vibrio phage PH669</name>
    <dbReference type="NCBI Taxonomy" id="2800823"/>
    <lineage>
        <taxon>Viruses</taxon>
        <taxon>Duplodnaviria</taxon>
        <taxon>Heunggongvirae</taxon>
        <taxon>Uroviricota</taxon>
        <taxon>Caudoviricetes</taxon>
        <taxon>Queuovirinae</taxon>
    </lineage>
</organism>
<feature type="region of interest" description="Disordered" evidence="1">
    <location>
        <begin position="119"/>
        <end position="148"/>
    </location>
</feature>
<name>A0A7T7CL83_9CAUD</name>
<evidence type="ECO:0000256" key="1">
    <source>
        <dbReference type="SAM" id="MobiDB-lite"/>
    </source>
</evidence>